<reference evidence="5 6" key="1">
    <citation type="submission" date="2017-03" db="EMBL/GenBank/DDBJ databases">
        <title>Genomes of endolithic fungi from Antarctica.</title>
        <authorList>
            <person name="Coleine C."/>
            <person name="Masonjones S."/>
            <person name="Stajich J.E."/>
        </authorList>
    </citation>
    <scope>NUCLEOTIDE SEQUENCE [LARGE SCALE GENOMIC DNA]</scope>
    <source>
        <strain evidence="5 6">CCFEE 5184</strain>
    </source>
</reference>
<sequence length="269" mass="30152">MADACATCASSFDSPIDPMSEKPLLPGRYLQCCGRSICARCLNQNKRYETYCPYCQISTEPSLLPQGLRDPPAYSSLEEHGVPPPPERAPIADDEDGLPAYSAHQPVQPPSEKRPEEERAPDVLHFLTPTDSLHSLALAYNVPINALRRANNVFSDHLVQGRRTVIIPGEYYQGGVSLSPQPPEGEEEEMKRGRVRKWMVACKVAEYDVALLYLQQAEWDLDTAIEAYREDERWEKEHPLEAKAKAKRGKKTAETPKTVGMRRFVGLSS</sequence>
<feature type="region of interest" description="Disordered" evidence="2">
    <location>
        <begin position="66"/>
        <end position="119"/>
    </location>
</feature>
<dbReference type="PROSITE" id="PS51782">
    <property type="entry name" value="LYSM"/>
    <property type="match status" value="1"/>
</dbReference>
<protein>
    <recommendedName>
        <fullName evidence="7">LysM domain-containing protein</fullName>
    </recommendedName>
</protein>
<feature type="region of interest" description="Disordered" evidence="2">
    <location>
        <begin position="236"/>
        <end position="260"/>
    </location>
</feature>
<gene>
    <name evidence="5" type="ORF">B0A55_10546</name>
</gene>
<dbReference type="CDD" id="cd14273">
    <property type="entry name" value="UBA_TAP-C_like"/>
    <property type="match status" value="1"/>
</dbReference>
<dbReference type="PANTHER" id="PTHR20932">
    <property type="entry name" value="LYSM AND PUTATIVE PEPTIDOGLYCAN-BINDING DOMAIN-CONTAINING PROTEIN"/>
    <property type="match status" value="1"/>
</dbReference>
<evidence type="ECO:0000256" key="1">
    <source>
        <dbReference type="PROSITE-ProRule" id="PRU00175"/>
    </source>
</evidence>
<feature type="domain" description="LysM" evidence="4">
    <location>
        <begin position="123"/>
        <end position="167"/>
    </location>
</feature>
<dbReference type="InterPro" id="IPR001841">
    <property type="entry name" value="Znf_RING"/>
</dbReference>
<dbReference type="PROSITE" id="PS50089">
    <property type="entry name" value="ZF_RING_2"/>
    <property type="match status" value="1"/>
</dbReference>
<keyword evidence="1" id="KW-0862">Zinc</keyword>
<evidence type="ECO:0000256" key="2">
    <source>
        <dbReference type="SAM" id="MobiDB-lite"/>
    </source>
</evidence>
<dbReference type="Proteomes" id="UP000309340">
    <property type="component" value="Unassembled WGS sequence"/>
</dbReference>
<name>A0A4U0WLN2_9PEZI</name>
<dbReference type="Gene3D" id="3.10.350.10">
    <property type="entry name" value="LysM domain"/>
    <property type="match status" value="1"/>
</dbReference>
<dbReference type="CDD" id="cd00118">
    <property type="entry name" value="LysM"/>
    <property type="match status" value="1"/>
</dbReference>
<feature type="domain" description="RING-type" evidence="3">
    <location>
        <begin position="5"/>
        <end position="56"/>
    </location>
</feature>
<comment type="caution">
    <text evidence="5">The sequence shown here is derived from an EMBL/GenBank/DDBJ whole genome shotgun (WGS) entry which is preliminary data.</text>
</comment>
<dbReference type="GO" id="GO:0008270">
    <property type="term" value="F:zinc ion binding"/>
    <property type="evidence" value="ECO:0007669"/>
    <property type="project" value="UniProtKB-KW"/>
</dbReference>
<evidence type="ECO:0000259" key="4">
    <source>
        <dbReference type="PROSITE" id="PS51782"/>
    </source>
</evidence>
<keyword evidence="1" id="KW-0863">Zinc-finger</keyword>
<accession>A0A4U0WLN2</accession>
<keyword evidence="6" id="KW-1185">Reference proteome</keyword>
<evidence type="ECO:0008006" key="7">
    <source>
        <dbReference type="Google" id="ProtNLM"/>
    </source>
</evidence>
<keyword evidence="1" id="KW-0479">Metal-binding</keyword>
<dbReference type="InterPro" id="IPR018392">
    <property type="entry name" value="LysM"/>
</dbReference>
<dbReference type="AlphaFoldDB" id="A0A4U0WLN2"/>
<evidence type="ECO:0000313" key="6">
    <source>
        <dbReference type="Proteomes" id="UP000309340"/>
    </source>
</evidence>
<dbReference type="SUPFAM" id="SSF54106">
    <property type="entry name" value="LysM domain"/>
    <property type="match status" value="1"/>
</dbReference>
<dbReference type="OrthoDB" id="2107166at2759"/>
<dbReference type="PANTHER" id="PTHR20932:SF31">
    <property type="entry name" value="RING-TYPE DOMAIN-CONTAINING PROTEIN"/>
    <property type="match status" value="1"/>
</dbReference>
<evidence type="ECO:0000313" key="5">
    <source>
        <dbReference type="EMBL" id="TKA64072.1"/>
    </source>
</evidence>
<dbReference type="InterPro" id="IPR045030">
    <property type="entry name" value="LYSM1-4"/>
</dbReference>
<proteinExistence type="predicted"/>
<organism evidence="5 6">
    <name type="scientific">Friedmanniomyces simplex</name>
    <dbReference type="NCBI Taxonomy" id="329884"/>
    <lineage>
        <taxon>Eukaryota</taxon>
        <taxon>Fungi</taxon>
        <taxon>Dikarya</taxon>
        <taxon>Ascomycota</taxon>
        <taxon>Pezizomycotina</taxon>
        <taxon>Dothideomycetes</taxon>
        <taxon>Dothideomycetidae</taxon>
        <taxon>Mycosphaerellales</taxon>
        <taxon>Teratosphaeriaceae</taxon>
        <taxon>Friedmanniomyces</taxon>
    </lineage>
</organism>
<dbReference type="InterPro" id="IPR036779">
    <property type="entry name" value="LysM_dom_sf"/>
</dbReference>
<evidence type="ECO:0000259" key="3">
    <source>
        <dbReference type="PROSITE" id="PS50089"/>
    </source>
</evidence>
<dbReference type="EMBL" id="NAJQ01000877">
    <property type="protein sequence ID" value="TKA64072.1"/>
    <property type="molecule type" value="Genomic_DNA"/>
</dbReference>